<feature type="region of interest" description="Disordered" evidence="1">
    <location>
        <begin position="225"/>
        <end position="244"/>
    </location>
</feature>
<feature type="domain" description="Ubiquitin-like" evidence="2">
    <location>
        <begin position="9"/>
        <end position="89"/>
    </location>
</feature>
<feature type="region of interest" description="Disordered" evidence="1">
    <location>
        <begin position="132"/>
        <end position="167"/>
    </location>
</feature>
<evidence type="ECO:0000256" key="1">
    <source>
        <dbReference type="SAM" id="MobiDB-lite"/>
    </source>
</evidence>
<name>A0A8H3G6C1_9LECA</name>
<dbReference type="SUPFAM" id="SSF54236">
    <property type="entry name" value="Ubiquitin-like"/>
    <property type="match status" value="1"/>
</dbReference>
<dbReference type="InterPro" id="IPR000626">
    <property type="entry name" value="Ubiquitin-like_dom"/>
</dbReference>
<feature type="compositionally biased region" description="Acidic residues" evidence="1">
    <location>
        <begin position="307"/>
        <end position="326"/>
    </location>
</feature>
<dbReference type="AlphaFoldDB" id="A0A8H3G6C1"/>
<gene>
    <name evidence="3" type="ORF">IMSHALPRED_010974</name>
</gene>
<organism evidence="3 4">
    <name type="scientific">Imshaugia aleurites</name>
    <dbReference type="NCBI Taxonomy" id="172621"/>
    <lineage>
        <taxon>Eukaryota</taxon>
        <taxon>Fungi</taxon>
        <taxon>Dikarya</taxon>
        <taxon>Ascomycota</taxon>
        <taxon>Pezizomycotina</taxon>
        <taxon>Lecanoromycetes</taxon>
        <taxon>OSLEUM clade</taxon>
        <taxon>Lecanoromycetidae</taxon>
        <taxon>Lecanorales</taxon>
        <taxon>Lecanorineae</taxon>
        <taxon>Parmeliaceae</taxon>
        <taxon>Imshaugia</taxon>
    </lineage>
</organism>
<reference evidence="3" key="1">
    <citation type="submission" date="2021-03" db="EMBL/GenBank/DDBJ databases">
        <authorList>
            <person name="Tagirdzhanova G."/>
        </authorList>
    </citation>
    <scope>NUCLEOTIDE SEQUENCE</scope>
</reference>
<feature type="region of interest" description="Disordered" evidence="1">
    <location>
        <begin position="363"/>
        <end position="382"/>
    </location>
</feature>
<dbReference type="InterPro" id="IPR029071">
    <property type="entry name" value="Ubiquitin-like_domsf"/>
</dbReference>
<feature type="region of interest" description="Disordered" evidence="1">
    <location>
        <begin position="301"/>
        <end position="331"/>
    </location>
</feature>
<sequence length="408" mass="44235">MSIARRPLIWVSIFDHLEGSFRFSCELIYTIEALKSGLAAFLLMKETEEDRLILKKRGQQRPLRDNLTLGSYGIVDGSGLDLEVTGGGSWLGYGKAADPLVEGLAGTKSSQDADPEASESEVEMEMDAYGEYGATSEDSPSQPRSPSPSEASISSSDGMSADSDFSEEVGGTFFDGRISWCEECYVALVDWECPNGHELRRCKNCGWQLDNGLCKRCLGMGGAGDGERVSGPNSNSEAGEESEDDDIVVFDERDGLWRCMTCQWEVEADNERDGNCHCLNDKNEAHFIHLSDCLDYEPADSCSSADDSTDSEPYSDDEGFIDDTEIPLDGTAAPDATLETINPATLYTAKYLATLEAAEMAKGADKAKDKKNIEPTASSDDIEIIDAPTANGQPDLPSNIIDCESMDV</sequence>
<proteinExistence type="predicted"/>
<dbReference type="OrthoDB" id="5371945at2759"/>
<accession>A0A8H3G6C1</accession>
<keyword evidence="4" id="KW-1185">Reference proteome</keyword>
<feature type="compositionally biased region" description="Low complexity" evidence="1">
    <location>
        <begin position="136"/>
        <end position="163"/>
    </location>
</feature>
<dbReference type="PROSITE" id="PS50053">
    <property type="entry name" value="UBIQUITIN_2"/>
    <property type="match status" value="1"/>
</dbReference>
<evidence type="ECO:0000313" key="4">
    <source>
        <dbReference type="Proteomes" id="UP000664534"/>
    </source>
</evidence>
<comment type="caution">
    <text evidence="3">The sequence shown here is derived from an EMBL/GenBank/DDBJ whole genome shotgun (WGS) entry which is preliminary data.</text>
</comment>
<evidence type="ECO:0000313" key="3">
    <source>
        <dbReference type="EMBL" id="CAF9936976.1"/>
    </source>
</evidence>
<feature type="compositionally biased region" description="Basic and acidic residues" evidence="1">
    <location>
        <begin position="363"/>
        <end position="373"/>
    </location>
</feature>
<dbReference type="Proteomes" id="UP000664534">
    <property type="component" value="Unassembled WGS sequence"/>
</dbReference>
<evidence type="ECO:0000259" key="2">
    <source>
        <dbReference type="PROSITE" id="PS50053"/>
    </source>
</evidence>
<protein>
    <recommendedName>
        <fullName evidence="2">Ubiquitin-like domain-containing protein</fullName>
    </recommendedName>
</protein>
<dbReference type="Gene3D" id="3.10.20.90">
    <property type="entry name" value="Phosphatidylinositol 3-kinase Catalytic Subunit, Chain A, domain 1"/>
    <property type="match status" value="1"/>
</dbReference>
<dbReference type="EMBL" id="CAJPDT010000095">
    <property type="protein sequence ID" value="CAF9936976.1"/>
    <property type="molecule type" value="Genomic_DNA"/>
</dbReference>